<evidence type="ECO:0000256" key="4">
    <source>
        <dbReference type="ARBA" id="ARBA00022605"/>
    </source>
</evidence>
<sequence length="198" mass="23154">MRAYYFDNLPGDQRSHHDSSRDVPREVLEGLGLNYWSIPVDGHEAKINDVARERDYKNRDVIVVSKEAMGDIYETKLKGFFEEHLHEDEEIRYILEGNGYFDVRGRSHLYSYSKGRLDLLLSYPETPTEAWIRVAMGPGDLLILPAGIYHRFTPDENNRVKAMRLFKDEPKWIPYNRSVLTDKSTSRQEYLRNISIAV</sequence>
<dbReference type="CDD" id="cd02232">
    <property type="entry name" value="cupin_ARD"/>
    <property type="match status" value="1"/>
</dbReference>
<comment type="cofactor">
    <cofactor evidence="11">
        <name>Fe(2+)</name>
        <dbReference type="ChEBI" id="CHEBI:29033"/>
    </cofactor>
    <cofactor evidence="11">
        <name>Ni(2+)</name>
        <dbReference type="ChEBI" id="CHEBI:49786"/>
    </cofactor>
    <text evidence="11">Binds either 1 Fe or Ni cation per monomer. Iron-binding promotes an acireductone dioxygenase reaction producing 2-keto-4-methylthiobutyrate, while nickel-binding promotes an acireductone dioxygenase reaction producing 3-(methylsulfanyl)propanoate.</text>
</comment>
<dbReference type="PANTHER" id="PTHR23418">
    <property type="entry name" value="ACIREDUCTONE DIOXYGENASE"/>
    <property type="match status" value="1"/>
</dbReference>
<comment type="catalytic activity">
    <reaction evidence="1 11">
        <text>1,2-dihydroxy-5-(methylsulfanyl)pent-1-en-3-one + O2 = 4-methylsulfanyl-2-oxobutanoate + formate + 2 H(+)</text>
        <dbReference type="Rhea" id="RHEA:24504"/>
        <dbReference type="ChEBI" id="CHEBI:15378"/>
        <dbReference type="ChEBI" id="CHEBI:15379"/>
        <dbReference type="ChEBI" id="CHEBI:15740"/>
        <dbReference type="ChEBI" id="CHEBI:16723"/>
        <dbReference type="ChEBI" id="CHEBI:49252"/>
        <dbReference type="EC" id="1.13.11.54"/>
    </reaction>
</comment>
<comment type="function">
    <text evidence="11">Catalyzes 2 different reactions between oxygen and the acireductone 1,2-dihydroxy-3-keto-5-methylthiopentene (DHK-MTPene) depending upon the metal bound in the active site. Fe-containing acireductone dioxygenase (Fe-ARD) produces formate and 2-keto-4-methylthiobutyrate (KMTB), the alpha-ketoacid precursor of methionine in the methionine recycle pathway. Ni-containing acireductone dioxygenase (Ni-ARD) produces methylthiopropionate, carbon monoxide and formate, and does not lie on the methionine recycle pathway.</text>
</comment>
<evidence type="ECO:0000313" key="13">
    <source>
        <dbReference type="Proteomes" id="UP001050691"/>
    </source>
</evidence>
<evidence type="ECO:0000256" key="1">
    <source>
        <dbReference type="ARBA" id="ARBA00000428"/>
    </source>
</evidence>
<evidence type="ECO:0000256" key="10">
    <source>
        <dbReference type="ARBA" id="ARBA00023242"/>
    </source>
</evidence>
<comment type="caution">
    <text evidence="12">The sequence shown here is derived from an EMBL/GenBank/DDBJ whole genome shotgun (WGS) entry which is preliminary data.</text>
</comment>
<keyword evidence="5 11" id="KW-0479">Metal-binding</keyword>
<name>A0AAV5A8X5_9AGAM</name>
<keyword evidence="9 11" id="KW-0486">Methionine biosynthesis</keyword>
<dbReference type="GO" id="GO:0005737">
    <property type="term" value="C:cytoplasm"/>
    <property type="evidence" value="ECO:0007669"/>
    <property type="project" value="UniProtKB-SubCell"/>
</dbReference>
<comment type="pathway">
    <text evidence="11">Amino-acid biosynthesis; L-methionine biosynthesis via salvage pathway; L-methionine from S-methyl-5-thio-alpha-D-ribose 1-phosphate: step 5/6.</text>
</comment>
<dbReference type="GO" id="GO:0005634">
    <property type="term" value="C:nucleus"/>
    <property type="evidence" value="ECO:0007669"/>
    <property type="project" value="UniProtKB-SubCell"/>
</dbReference>
<feature type="binding site" evidence="11">
    <location>
        <position position="90"/>
    </location>
    <ligand>
        <name>Ni(2+)</name>
        <dbReference type="ChEBI" id="CHEBI:49786"/>
        <note>for nickel-dependent acireductone dioxygenase activity</note>
    </ligand>
</feature>
<evidence type="ECO:0000256" key="2">
    <source>
        <dbReference type="ARBA" id="ARBA00022490"/>
    </source>
</evidence>
<evidence type="ECO:0000256" key="7">
    <source>
        <dbReference type="ARBA" id="ARBA00023002"/>
    </source>
</evidence>
<dbReference type="HAMAP" id="MF_03154">
    <property type="entry name" value="Salvage_MtnD_euk"/>
    <property type="match status" value="1"/>
</dbReference>
<dbReference type="GO" id="GO:0019509">
    <property type="term" value="P:L-methionine salvage from methylthioadenosine"/>
    <property type="evidence" value="ECO:0007669"/>
    <property type="project" value="UniProtKB-UniRule"/>
</dbReference>
<dbReference type="Proteomes" id="UP001050691">
    <property type="component" value="Unassembled WGS sequence"/>
</dbReference>
<keyword evidence="4 11" id="KW-0028">Amino-acid biosynthesis</keyword>
<keyword evidence="2 11" id="KW-0963">Cytoplasm</keyword>
<evidence type="ECO:0000256" key="8">
    <source>
        <dbReference type="ARBA" id="ARBA00023004"/>
    </source>
</evidence>
<dbReference type="SUPFAM" id="SSF51182">
    <property type="entry name" value="RmlC-like cupins"/>
    <property type="match status" value="1"/>
</dbReference>
<keyword evidence="7 11" id="KW-0560">Oxidoreductase</keyword>
<evidence type="ECO:0000256" key="9">
    <source>
        <dbReference type="ARBA" id="ARBA00023167"/>
    </source>
</evidence>
<keyword evidence="10 11" id="KW-0539">Nucleus</keyword>
<feature type="binding site" evidence="11">
    <location>
        <position position="150"/>
    </location>
    <ligand>
        <name>Ni(2+)</name>
        <dbReference type="ChEBI" id="CHEBI:49786"/>
        <note>for nickel-dependent acireductone dioxygenase activity</note>
    </ligand>
</feature>
<dbReference type="InterPro" id="IPR011051">
    <property type="entry name" value="RmlC_Cupin_sf"/>
</dbReference>
<keyword evidence="3 11" id="KW-0533">Nickel</keyword>
<dbReference type="InterPro" id="IPR014710">
    <property type="entry name" value="RmlC-like_jellyroll"/>
</dbReference>
<proteinExistence type="inferred from homology"/>
<evidence type="ECO:0000313" key="12">
    <source>
        <dbReference type="EMBL" id="GJJ08350.1"/>
    </source>
</evidence>
<feature type="binding site" evidence="11">
    <location>
        <position position="84"/>
    </location>
    <ligand>
        <name>Ni(2+)</name>
        <dbReference type="ChEBI" id="CHEBI:49786"/>
        <note>for nickel-dependent acireductone dioxygenase activity</note>
    </ligand>
</feature>
<dbReference type="InterPro" id="IPR027496">
    <property type="entry name" value="ARD_euk"/>
</dbReference>
<accession>A0AAV5A8X5</accession>
<comment type="catalytic activity">
    <reaction evidence="11">
        <text>1,2-dihydroxy-5-(methylsulfanyl)pent-1-en-3-one + O2 = 3-(methylsulfanyl)propanoate + CO + formate + 2 H(+)</text>
        <dbReference type="Rhea" id="RHEA:14161"/>
        <dbReference type="ChEBI" id="CHEBI:15378"/>
        <dbReference type="ChEBI" id="CHEBI:15379"/>
        <dbReference type="ChEBI" id="CHEBI:15740"/>
        <dbReference type="ChEBI" id="CHEBI:17245"/>
        <dbReference type="ChEBI" id="CHEBI:49016"/>
        <dbReference type="ChEBI" id="CHEBI:49252"/>
        <dbReference type="EC" id="1.13.11.53"/>
    </reaction>
</comment>
<dbReference type="InterPro" id="IPR004313">
    <property type="entry name" value="ARD"/>
</dbReference>
<dbReference type="GO" id="GO:0005506">
    <property type="term" value="F:iron ion binding"/>
    <property type="evidence" value="ECO:0007669"/>
    <property type="project" value="UniProtKB-UniRule"/>
</dbReference>
<feature type="binding site" evidence="11">
    <location>
        <position position="90"/>
    </location>
    <ligand>
        <name>Fe(2+)</name>
        <dbReference type="ChEBI" id="CHEBI:29033"/>
        <note>for iron-dependent acireductone dioxygenase activity</note>
    </ligand>
</feature>
<dbReference type="EC" id="1.13.11.53" evidence="11"/>
<dbReference type="Pfam" id="PF03079">
    <property type="entry name" value="ARD"/>
    <property type="match status" value="2"/>
</dbReference>
<dbReference type="PANTHER" id="PTHR23418:SF0">
    <property type="entry name" value="ACIREDUCTONE DIOXYGENASE"/>
    <property type="match status" value="1"/>
</dbReference>
<dbReference type="GO" id="GO:0016151">
    <property type="term" value="F:nickel cation binding"/>
    <property type="evidence" value="ECO:0007669"/>
    <property type="project" value="UniProtKB-UniRule"/>
</dbReference>
<dbReference type="GO" id="GO:0010309">
    <property type="term" value="F:acireductone dioxygenase [iron(II)-requiring] activity"/>
    <property type="evidence" value="ECO:0007669"/>
    <property type="project" value="UniProtKB-UniRule"/>
</dbReference>
<reference evidence="12" key="1">
    <citation type="submission" date="2021-10" db="EMBL/GenBank/DDBJ databases">
        <title>De novo Genome Assembly of Clathrus columnatus (Basidiomycota, Fungi) Using Illumina and Nanopore Sequence Data.</title>
        <authorList>
            <person name="Ogiso-Tanaka E."/>
            <person name="Itagaki H."/>
            <person name="Hosoya T."/>
            <person name="Hosaka K."/>
        </authorList>
    </citation>
    <scope>NUCLEOTIDE SEQUENCE</scope>
    <source>
        <strain evidence="12">MO-923</strain>
    </source>
</reference>
<dbReference type="AlphaFoldDB" id="A0AAV5A8X5"/>
<keyword evidence="13" id="KW-1185">Reference proteome</keyword>
<dbReference type="GO" id="GO:0010308">
    <property type="term" value="F:acireductone dioxygenase (Ni2+-requiring) activity"/>
    <property type="evidence" value="ECO:0007669"/>
    <property type="project" value="UniProtKB-UniRule"/>
</dbReference>
<evidence type="ECO:0000256" key="6">
    <source>
        <dbReference type="ARBA" id="ARBA00022964"/>
    </source>
</evidence>
<dbReference type="EMBL" id="BPWL01000003">
    <property type="protein sequence ID" value="GJJ08350.1"/>
    <property type="molecule type" value="Genomic_DNA"/>
</dbReference>
<feature type="binding site" evidence="11">
    <location>
        <position position="150"/>
    </location>
    <ligand>
        <name>Fe(2+)</name>
        <dbReference type="ChEBI" id="CHEBI:29033"/>
        <note>for iron-dependent acireductone dioxygenase activity</note>
    </ligand>
</feature>
<comment type="subcellular location">
    <subcellularLocation>
        <location evidence="11">Cytoplasm</location>
    </subcellularLocation>
    <subcellularLocation>
        <location evidence="11">Nucleus</location>
    </subcellularLocation>
</comment>
<evidence type="ECO:0000256" key="3">
    <source>
        <dbReference type="ARBA" id="ARBA00022596"/>
    </source>
</evidence>
<evidence type="ECO:0000256" key="11">
    <source>
        <dbReference type="HAMAP-Rule" id="MF_03154"/>
    </source>
</evidence>
<organism evidence="12 13">
    <name type="scientific">Clathrus columnatus</name>
    <dbReference type="NCBI Taxonomy" id="1419009"/>
    <lineage>
        <taxon>Eukaryota</taxon>
        <taxon>Fungi</taxon>
        <taxon>Dikarya</taxon>
        <taxon>Basidiomycota</taxon>
        <taxon>Agaricomycotina</taxon>
        <taxon>Agaricomycetes</taxon>
        <taxon>Phallomycetidae</taxon>
        <taxon>Phallales</taxon>
        <taxon>Clathraceae</taxon>
        <taxon>Clathrus</taxon>
    </lineage>
</organism>
<comment type="similarity">
    <text evidence="11">Belongs to the acireductone dioxygenase (ARD) family.</text>
</comment>
<keyword evidence="8 11" id="KW-0408">Iron</keyword>
<gene>
    <name evidence="11" type="primary">ADI1</name>
    <name evidence="12" type="ORF">Clacol_002561</name>
</gene>
<feature type="binding site" evidence="11">
    <location>
        <position position="84"/>
    </location>
    <ligand>
        <name>Fe(2+)</name>
        <dbReference type="ChEBI" id="CHEBI:29033"/>
        <note>for iron-dependent acireductone dioxygenase activity</note>
    </ligand>
</feature>
<dbReference type="EC" id="1.13.11.54" evidence="11"/>
<keyword evidence="6 11" id="KW-0223">Dioxygenase</keyword>
<feature type="binding site" evidence="11">
    <location>
        <position position="86"/>
    </location>
    <ligand>
        <name>Fe(2+)</name>
        <dbReference type="ChEBI" id="CHEBI:29033"/>
        <note>for iron-dependent acireductone dioxygenase activity</note>
    </ligand>
</feature>
<evidence type="ECO:0000256" key="5">
    <source>
        <dbReference type="ARBA" id="ARBA00022723"/>
    </source>
</evidence>
<dbReference type="Gene3D" id="2.60.120.10">
    <property type="entry name" value="Jelly Rolls"/>
    <property type="match status" value="1"/>
</dbReference>
<protein>
    <recommendedName>
        <fullName evidence="11">Acireductone dioxygenase</fullName>
    </recommendedName>
    <alternativeName>
        <fullName evidence="11">Acireductone dioxygenase (Fe(2+)-requiring)</fullName>
        <shortName evidence="11">ARD'</shortName>
        <shortName evidence="11">Fe-ARD</shortName>
        <ecNumber evidence="11">1.13.11.54</ecNumber>
    </alternativeName>
    <alternativeName>
        <fullName evidence="11">Acireductone dioxygenase (Ni(2+)-requiring)</fullName>
        <shortName evidence="11">ARD</shortName>
        <shortName evidence="11">Ni-ARD</shortName>
        <ecNumber evidence="11">1.13.11.53</ecNumber>
    </alternativeName>
</protein>
<feature type="binding site" evidence="11">
    <location>
        <position position="86"/>
    </location>
    <ligand>
        <name>Ni(2+)</name>
        <dbReference type="ChEBI" id="CHEBI:49786"/>
        <note>for nickel-dependent acireductone dioxygenase activity</note>
    </ligand>
</feature>